<reference evidence="1" key="1">
    <citation type="thesis" date="2020" institute="Technische Universitat Dresden" country="Dresden, Germany">
        <title>The Agarolytic System of Microbulbifer elongatus PORT2, Isolated from Batu Karas, Pangandaran West Java Indonesia.</title>
        <authorList>
            <person name="Anggraeni S.R."/>
        </authorList>
    </citation>
    <scope>NUCLEOTIDE SEQUENCE</scope>
    <source>
        <strain evidence="1">PORT2</strain>
    </source>
</reference>
<organism evidence="1 2">
    <name type="scientific">Microbulbifer elongatus</name>
    <dbReference type="NCBI Taxonomy" id="86173"/>
    <lineage>
        <taxon>Bacteria</taxon>
        <taxon>Pseudomonadati</taxon>
        <taxon>Pseudomonadota</taxon>
        <taxon>Gammaproteobacteria</taxon>
        <taxon>Cellvibrionales</taxon>
        <taxon>Microbulbiferaceae</taxon>
        <taxon>Microbulbifer</taxon>
    </lineage>
</organism>
<protein>
    <submittedName>
        <fullName evidence="1">Uncharacterized protein</fullName>
    </submittedName>
</protein>
<proteinExistence type="predicted"/>
<dbReference type="EMBL" id="JACASI010000001">
    <property type="protein sequence ID" value="MCQ3827822.1"/>
    <property type="molecule type" value="Genomic_DNA"/>
</dbReference>
<name>A0ABT1NX03_9GAMM</name>
<comment type="caution">
    <text evidence="1">The sequence shown here is derived from an EMBL/GenBank/DDBJ whole genome shotgun (WGS) entry which is preliminary data.</text>
</comment>
<dbReference type="Proteomes" id="UP001205566">
    <property type="component" value="Unassembled WGS sequence"/>
</dbReference>
<keyword evidence="2" id="KW-1185">Reference proteome</keyword>
<evidence type="ECO:0000313" key="1">
    <source>
        <dbReference type="EMBL" id="MCQ3827822.1"/>
    </source>
</evidence>
<dbReference type="RefSeq" id="WP_255872759.1">
    <property type="nucleotide sequence ID" value="NZ_JACASI010000001.1"/>
</dbReference>
<sequence>MSSDHWETSYRRAVEELRAPAALDDKILAGIRGVKTLKPARSRRQSGGLLSKAASACSALAIVVVLLHPAQYIGAAPGGVALPEGDHTTPRGLERYRAKPATIKVNTDPWHTLRTEVNAGSYMQLCAEWRRQKHSAAKASLPDDLVSKARQHCRILP</sequence>
<gene>
    <name evidence="1" type="ORF">HXX02_00030</name>
</gene>
<accession>A0ABT1NX03</accession>
<evidence type="ECO:0000313" key="2">
    <source>
        <dbReference type="Proteomes" id="UP001205566"/>
    </source>
</evidence>